<dbReference type="FunCoup" id="A0A1I7W4K9">
    <property type="interactions" value="526"/>
</dbReference>
<dbReference type="RefSeq" id="XP_020302400.1">
    <property type="nucleotide sequence ID" value="XM_020447363.1"/>
</dbReference>
<dbReference type="GO" id="GO:0006508">
    <property type="term" value="P:proteolysis"/>
    <property type="evidence" value="ECO:0007669"/>
    <property type="project" value="UniProtKB-KW"/>
</dbReference>
<dbReference type="InterPro" id="IPR013201">
    <property type="entry name" value="Prot_inhib_I29"/>
</dbReference>
<dbReference type="SMART" id="SM00043">
    <property type="entry name" value="CY"/>
    <property type="match status" value="1"/>
</dbReference>
<dbReference type="Pfam" id="PF08246">
    <property type="entry name" value="Inhibitor_I29"/>
    <property type="match status" value="1"/>
</dbReference>
<evidence type="ECO:0000256" key="1">
    <source>
        <dbReference type="ARBA" id="ARBA00008455"/>
    </source>
</evidence>
<keyword evidence="5" id="KW-0865">Zymogen</keyword>
<organism evidence="12 13">
    <name type="scientific">Loa loa</name>
    <name type="common">Eye worm</name>
    <name type="synonym">Filaria loa</name>
    <dbReference type="NCBI Taxonomy" id="7209"/>
    <lineage>
        <taxon>Eukaryota</taxon>
        <taxon>Metazoa</taxon>
        <taxon>Ecdysozoa</taxon>
        <taxon>Nematoda</taxon>
        <taxon>Chromadorea</taxon>
        <taxon>Rhabditida</taxon>
        <taxon>Spirurina</taxon>
        <taxon>Spiruromorpha</taxon>
        <taxon>Filarioidea</taxon>
        <taxon>Onchocercidae</taxon>
        <taxon>Loa</taxon>
    </lineage>
</organism>
<dbReference type="SUPFAM" id="SSF54001">
    <property type="entry name" value="Cysteine proteinases"/>
    <property type="match status" value="1"/>
</dbReference>
<keyword evidence="2" id="KW-0645">Protease</keyword>
<feature type="domain" description="Cathepsin propeptide inhibitor" evidence="10">
    <location>
        <begin position="170"/>
        <end position="227"/>
    </location>
</feature>
<reference evidence="13" key="2">
    <citation type="submission" date="2016-11" db="UniProtKB">
        <authorList>
            <consortium name="WormBaseParasite"/>
        </authorList>
    </citation>
    <scope>IDENTIFICATION</scope>
</reference>
<name>A0A1I7W4K9_LOALO</name>
<evidence type="ECO:0000259" key="9">
    <source>
        <dbReference type="SMART" id="SM00645"/>
    </source>
</evidence>
<dbReference type="eggNOG" id="KOG1542">
    <property type="taxonomic scope" value="Eukaryota"/>
</dbReference>
<dbReference type="OMA" id="RSATPFW"/>
<dbReference type="CDD" id="cd00042">
    <property type="entry name" value="CY"/>
    <property type="match status" value="1"/>
</dbReference>
<evidence type="ECO:0000313" key="13">
    <source>
        <dbReference type="WBParaSite" id="EN70_9599"/>
    </source>
</evidence>
<dbReference type="GeneID" id="9944604"/>
<protein>
    <submittedName>
        <fullName evidence="11 13">Ctsf protein</fullName>
    </submittedName>
</protein>
<dbReference type="PROSITE" id="PS00639">
    <property type="entry name" value="THIOL_PROTEASE_HIS"/>
    <property type="match status" value="1"/>
</dbReference>
<dbReference type="SMART" id="SM00848">
    <property type="entry name" value="Inhibitor_I29"/>
    <property type="match status" value="1"/>
</dbReference>
<dbReference type="EMBL" id="JH712331">
    <property type="protein sequence ID" value="EFO21301.2"/>
    <property type="molecule type" value="Genomic_DNA"/>
</dbReference>
<dbReference type="CDD" id="cd02248">
    <property type="entry name" value="Peptidase_C1A"/>
    <property type="match status" value="1"/>
</dbReference>
<dbReference type="InterPro" id="IPR038765">
    <property type="entry name" value="Papain-like_cys_pep_sf"/>
</dbReference>
<proteinExistence type="inferred from homology"/>
<dbReference type="Pfam" id="PF00031">
    <property type="entry name" value="Cystatin"/>
    <property type="match status" value="1"/>
</dbReference>
<dbReference type="InterPro" id="IPR025660">
    <property type="entry name" value="Pept_his_AS"/>
</dbReference>
<dbReference type="PROSITE" id="PS00139">
    <property type="entry name" value="THIOL_PROTEASE_CYS"/>
    <property type="match status" value="1"/>
</dbReference>
<dbReference type="GO" id="GO:0008234">
    <property type="term" value="F:cysteine-type peptidase activity"/>
    <property type="evidence" value="ECO:0007669"/>
    <property type="project" value="UniProtKB-KW"/>
</dbReference>
<feature type="domain" description="Peptidase C1A papain C-terminal" evidence="9">
    <location>
        <begin position="259"/>
        <end position="470"/>
    </location>
</feature>
<dbReference type="SUPFAM" id="SSF54403">
    <property type="entry name" value="Cystatin/monellin"/>
    <property type="match status" value="1"/>
</dbReference>
<dbReference type="InterPro" id="IPR025661">
    <property type="entry name" value="Pept_asp_AS"/>
</dbReference>
<reference evidence="11 12" key="1">
    <citation type="submission" date="2012-04" db="EMBL/GenBank/DDBJ databases">
        <title>The Genome Sequence of Loa loa.</title>
        <authorList>
            <consortium name="The Broad Institute Genome Sequencing Platform"/>
            <consortium name="Broad Institute Genome Sequencing Center for Infectious Disease"/>
            <person name="Nutman T.B."/>
            <person name="Fink D.L."/>
            <person name="Russ C."/>
            <person name="Young S."/>
            <person name="Zeng Q."/>
            <person name="Gargeya S."/>
            <person name="Alvarado L."/>
            <person name="Berlin A."/>
            <person name="Chapman S.B."/>
            <person name="Chen Z."/>
            <person name="Freedman E."/>
            <person name="Gellesch M."/>
            <person name="Goldberg J."/>
            <person name="Griggs A."/>
            <person name="Gujja S."/>
            <person name="Heilman E.R."/>
            <person name="Heiman D."/>
            <person name="Howarth C."/>
            <person name="Mehta T."/>
            <person name="Neiman D."/>
            <person name="Pearson M."/>
            <person name="Roberts A."/>
            <person name="Saif S."/>
            <person name="Shea T."/>
            <person name="Shenoy N."/>
            <person name="Sisk P."/>
            <person name="Stolte C."/>
            <person name="Sykes S."/>
            <person name="White J."/>
            <person name="Yandava C."/>
            <person name="Haas B."/>
            <person name="Henn M.R."/>
            <person name="Nusbaum C."/>
            <person name="Birren B."/>
        </authorList>
    </citation>
    <scope>NUCLEOTIDE SEQUENCE [LARGE SCALE GENOMIC DNA]</scope>
</reference>
<feature type="signal peptide" evidence="7">
    <location>
        <begin position="1"/>
        <end position="17"/>
    </location>
</feature>
<dbReference type="Proteomes" id="UP000095285">
    <property type="component" value="Unassembled WGS sequence"/>
</dbReference>
<dbReference type="WBParaSite" id="EN70_9599">
    <property type="protein sequence ID" value="EN70_9599"/>
    <property type="gene ID" value="EN70_9599"/>
</dbReference>
<keyword evidence="3" id="KW-0378">Hydrolase</keyword>
<keyword evidence="6" id="KW-1015">Disulfide bond</keyword>
<accession>A0A1I7W4K9</accession>
<evidence type="ECO:0000256" key="3">
    <source>
        <dbReference type="ARBA" id="ARBA00022801"/>
    </source>
</evidence>
<dbReference type="InParanoid" id="A0A1I7W4K9"/>
<dbReference type="InterPro" id="IPR000169">
    <property type="entry name" value="Pept_cys_AS"/>
</dbReference>
<evidence type="ECO:0000256" key="6">
    <source>
        <dbReference type="ARBA" id="ARBA00023157"/>
    </source>
</evidence>
<dbReference type="KEGG" id="loa:LOAG_07188"/>
<dbReference type="SMART" id="SM00645">
    <property type="entry name" value="Pept_C1"/>
    <property type="match status" value="1"/>
</dbReference>
<dbReference type="Gene3D" id="3.90.70.10">
    <property type="entry name" value="Cysteine proteinases"/>
    <property type="match status" value="1"/>
</dbReference>
<dbReference type="Pfam" id="PF00112">
    <property type="entry name" value="Peptidase_C1"/>
    <property type="match status" value="1"/>
</dbReference>
<evidence type="ECO:0000256" key="7">
    <source>
        <dbReference type="SAM" id="SignalP"/>
    </source>
</evidence>
<dbReference type="STRING" id="7209.A0A1I7W4K9"/>
<gene>
    <name evidence="11 13" type="ORF">LOAG_07188</name>
</gene>
<dbReference type="OrthoDB" id="387093at2759"/>
<evidence type="ECO:0000259" key="8">
    <source>
        <dbReference type="SMART" id="SM00043"/>
    </source>
</evidence>
<dbReference type="InterPro" id="IPR046350">
    <property type="entry name" value="Cystatin_sf"/>
</dbReference>
<sequence length="472" mass="53542">MLAKCWIILLGLHVLLAIKKHDPSTEKYEDLLSLAMAEYNKGRDDKYWWIPVKVLDIGTIHNTGMHFSIKIAIALSNCTKIAYTNFNSKDCIAKKATGLKTCTFEMFQPSWKIAGKMKLLACSDYVSPEQLAEMKSHDESDTVNMKVTDPVIDLQNWQEGKKTEMLWNSFLDFIKKFKREYSSVAEQLDRFKKYMQNLHFVEKLQHEEKGTAIYGVTQFSDMSPEEFQKTMLPSLWWDRVVSNGVEYDLKKFNLTFNNLPEQFDWRTKGVVTPVKNQGSCGSCWAFSVTGNIEGLWAIKTGKLISLSEQELIDCDRIDKGCNGGLPINAFREIQRMGGLEPEDQYPYKARNGTCHLIRSAIAVTIDDAVEIPRNETVMKAWIVQRGPLSVGIDAKLLAYYKSGILHPSRSRCPPSGIDHGVLITGYGVENGLPYWTIKNSWGDQWGEDGYFRLMLGKDVCGVSDLVSSAIIY</sequence>
<dbReference type="InterPro" id="IPR013128">
    <property type="entry name" value="Peptidase_C1A"/>
</dbReference>
<keyword evidence="7" id="KW-0732">Signal</keyword>
<dbReference type="CTD" id="9944604"/>
<evidence type="ECO:0000313" key="12">
    <source>
        <dbReference type="Proteomes" id="UP000095285"/>
    </source>
</evidence>
<dbReference type="InterPro" id="IPR039417">
    <property type="entry name" value="Peptidase_C1A_papain-like"/>
</dbReference>
<dbReference type="PRINTS" id="PR00705">
    <property type="entry name" value="PAPAIN"/>
</dbReference>
<evidence type="ECO:0000256" key="4">
    <source>
        <dbReference type="ARBA" id="ARBA00022807"/>
    </source>
</evidence>
<feature type="domain" description="Cystatin" evidence="8">
    <location>
        <begin position="13"/>
        <end position="123"/>
    </location>
</feature>
<evidence type="ECO:0000259" key="10">
    <source>
        <dbReference type="SMART" id="SM00848"/>
    </source>
</evidence>
<dbReference type="PANTHER" id="PTHR12411">
    <property type="entry name" value="CYSTEINE PROTEASE FAMILY C1-RELATED"/>
    <property type="match status" value="1"/>
</dbReference>
<evidence type="ECO:0000256" key="5">
    <source>
        <dbReference type="ARBA" id="ARBA00023145"/>
    </source>
</evidence>
<keyword evidence="12" id="KW-1185">Reference proteome</keyword>
<dbReference type="FunFam" id="3.90.70.10:FF:000103">
    <property type="entry name" value="Hypothetical LOC496748"/>
    <property type="match status" value="1"/>
</dbReference>
<dbReference type="InterPro" id="IPR000010">
    <property type="entry name" value="Cystatin_dom"/>
</dbReference>
<dbReference type="AlphaFoldDB" id="A0A1I7W4K9"/>
<accession>A0A1S0TWG0</accession>
<evidence type="ECO:0000313" key="11">
    <source>
        <dbReference type="EMBL" id="EFO21301.2"/>
    </source>
</evidence>
<feature type="chain" id="PRO_5010392391" evidence="7">
    <location>
        <begin position="18"/>
        <end position="472"/>
    </location>
</feature>
<dbReference type="GO" id="GO:0004869">
    <property type="term" value="F:cysteine-type endopeptidase inhibitor activity"/>
    <property type="evidence" value="ECO:0007669"/>
    <property type="project" value="InterPro"/>
</dbReference>
<evidence type="ECO:0000256" key="2">
    <source>
        <dbReference type="ARBA" id="ARBA00022670"/>
    </source>
</evidence>
<comment type="similarity">
    <text evidence="1">Belongs to the peptidase C1 family.</text>
</comment>
<keyword evidence="4" id="KW-0788">Thiol protease</keyword>
<dbReference type="Gene3D" id="3.10.450.10">
    <property type="match status" value="1"/>
</dbReference>
<dbReference type="InterPro" id="IPR000668">
    <property type="entry name" value="Peptidase_C1A_C"/>
</dbReference>
<dbReference type="PROSITE" id="PS00640">
    <property type="entry name" value="THIOL_PROTEASE_ASN"/>
    <property type="match status" value="1"/>
</dbReference>